<organism evidence="1 2">
    <name type="scientific">Vallitalea maricola</name>
    <dbReference type="NCBI Taxonomy" id="3074433"/>
    <lineage>
        <taxon>Bacteria</taxon>
        <taxon>Bacillati</taxon>
        <taxon>Bacillota</taxon>
        <taxon>Clostridia</taxon>
        <taxon>Lachnospirales</taxon>
        <taxon>Vallitaleaceae</taxon>
        <taxon>Vallitalea</taxon>
    </lineage>
</organism>
<name>A0ACB5UL07_9FIRM</name>
<reference evidence="1" key="1">
    <citation type="submission" date="2023-09" db="EMBL/GenBank/DDBJ databases">
        <title>Vallitalea sediminicola and Vallitalea maricola sp. nov., anaerobic bacteria isolated from marine sediment.</title>
        <authorList>
            <person name="Hirano S."/>
            <person name="Maeda A."/>
            <person name="Terahara T."/>
            <person name="Mori K."/>
            <person name="Hamada M."/>
            <person name="Matsumoto R."/>
            <person name="Kobayashi T."/>
        </authorList>
    </citation>
    <scope>NUCLEOTIDE SEQUENCE</scope>
    <source>
        <strain evidence="1">AN17-2</strain>
    </source>
</reference>
<evidence type="ECO:0000313" key="2">
    <source>
        <dbReference type="Proteomes" id="UP001374599"/>
    </source>
</evidence>
<keyword evidence="2" id="KW-1185">Reference proteome</keyword>
<sequence length="253" mass="29229">MRVIKLTIYEIIFIIVCITINLFKNGMGLERLLLPLIIIILFGNLFCKSNLEIKKNREFIYAFILVFFLYMSIQGYYDYTNVSKNNYSLFKALLIQLPITMTVFAAYIFGIKIKNFNWRISLTSLLLVLLVWLSIEILPIIRYVRLNSITDLIKLIIINIPIKIYYPSLVEEVIFRGLCFSGLLAIGLSEDKSNIIQAIVFGLIHILNYEQFSINIILLIVPQIYIGYLIGKIYINTKSLTPCIILHALLDSI</sequence>
<dbReference type="Proteomes" id="UP001374599">
    <property type="component" value="Unassembled WGS sequence"/>
</dbReference>
<proteinExistence type="predicted"/>
<accession>A0ACB5UL07</accession>
<dbReference type="EMBL" id="BTPU01000036">
    <property type="protein sequence ID" value="GMQ63228.1"/>
    <property type="molecule type" value="Genomic_DNA"/>
</dbReference>
<comment type="caution">
    <text evidence="1">The sequence shown here is derived from an EMBL/GenBank/DDBJ whole genome shotgun (WGS) entry which is preliminary data.</text>
</comment>
<evidence type="ECO:0000313" key="1">
    <source>
        <dbReference type="EMBL" id="GMQ63228.1"/>
    </source>
</evidence>
<protein>
    <submittedName>
        <fullName evidence="1">Uncharacterized protein</fullName>
    </submittedName>
</protein>
<gene>
    <name evidence="1" type="ORF">AN2V17_24610</name>
</gene>